<dbReference type="GO" id="GO:0016757">
    <property type="term" value="F:glycosyltransferase activity"/>
    <property type="evidence" value="ECO:0007669"/>
    <property type="project" value="UniProtKB-KW"/>
</dbReference>
<gene>
    <name evidence="5" type="ORF">sm9_2272</name>
</gene>
<keyword evidence="2 5" id="KW-0808">Transferase</keyword>
<protein>
    <submittedName>
        <fullName evidence="5">Glycosyl transferase GT2 family</fullName>
    </submittedName>
</protein>
<accession>A0A0U3CNM9</accession>
<proteinExistence type="predicted"/>
<dbReference type="CDD" id="cd00761">
    <property type="entry name" value="Glyco_tranf_GTA_type"/>
    <property type="match status" value="1"/>
</dbReference>
<evidence type="ECO:0000256" key="1">
    <source>
        <dbReference type="ARBA" id="ARBA00022676"/>
    </source>
</evidence>
<dbReference type="PATRIC" id="fig|230361.4.peg.2345"/>
<dbReference type="PANTHER" id="PTHR22916">
    <property type="entry name" value="GLYCOSYLTRANSFERASE"/>
    <property type="match status" value="1"/>
</dbReference>
<evidence type="ECO:0000256" key="3">
    <source>
        <dbReference type="SAM" id="Coils"/>
    </source>
</evidence>
<dbReference type="KEGG" id="mmil:sm9_2272"/>
<keyword evidence="6" id="KW-1185">Reference proteome</keyword>
<evidence type="ECO:0000313" key="5">
    <source>
        <dbReference type="EMBL" id="ALT70028.1"/>
    </source>
</evidence>
<dbReference type="Proteomes" id="UP000067738">
    <property type="component" value="Chromosome"/>
</dbReference>
<evidence type="ECO:0000313" key="6">
    <source>
        <dbReference type="Proteomes" id="UP000067738"/>
    </source>
</evidence>
<feature type="coiled-coil region" evidence="3">
    <location>
        <begin position="345"/>
        <end position="372"/>
    </location>
</feature>
<keyword evidence="3" id="KW-0175">Coiled coil</keyword>
<dbReference type="PANTHER" id="PTHR22916:SF51">
    <property type="entry name" value="GLYCOSYLTRANSFERASE EPSH-RELATED"/>
    <property type="match status" value="1"/>
</dbReference>
<evidence type="ECO:0000256" key="2">
    <source>
        <dbReference type="ARBA" id="ARBA00022679"/>
    </source>
</evidence>
<reference evidence="5 6" key="1">
    <citation type="submission" date="2015-04" db="EMBL/GenBank/DDBJ databases">
        <title>The complete genome sequence of the rumen methanogen Methanobrevibacter millerae SM9.</title>
        <authorList>
            <person name="Leahy S.C."/>
            <person name="Kelly W.J."/>
            <person name="Pacheco D.M."/>
            <person name="Li D."/>
            <person name="Altermann E."/>
            <person name="Attwood G.T."/>
        </authorList>
    </citation>
    <scope>NUCLEOTIDE SEQUENCE [LARGE SCALE GENOMIC DNA]</scope>
    <source>
        <strain evidence="5 6">SM9</strain>
    </source>
</reference>
<dbReference type="Gene3D" id="3.90.550.10">
    <property type="entry name" value="Spore Coat Polysaccharide Biosynthesis Protein SpsA, Chain A"/>
    <property type="match status" value="1"/>
</dbReference>
<dbReference type="Pfam" id="PF00535">
    <property type="entry name" value="Glycos_transf_2"/>
    <property type="match status" value="1"/>
</dbReference>
<evidence type="ECO:0000259" key="4">
    <source>
        <dbReference type="Pfam" id="PF00535"/>
    </source>
</evidence>
<organism evidence="5 6">
    <name type="scientific">Methanobrevibacter millerae</name>
    <dbReference type="NCBI Taxonomy" id="230361"/>
    <lineage>
        <taxon>Archaea</taxon>
        <taxon>Methanobacteriati</taxon>
        <taxon>Methanobacteriota</taxon>
        <taxon>Methanomada group</taxon>
        <taxon>Methanobacteria</taxon>
        <taxon>Methanobacteriales</taxon>
        <taxon>Methanobacteriaceae</taxon>
        <taxon>Methanobrevibacter</taxon>
    </lineage>
</organism>
<keyword evidence="1" id="KW-0328">Glycosyltransferase</keyword>
<feature type="domain" description="Glycosyltransferase 2-like" evidence="4">
    <location>
        <begin position="10"/>
        <end position="152"/>
    </location>
</feature>
<name>A0A0U3CNM9_9EURY</name>
<dbReference type="SUPFAM" id="SSF53448">
    <property type="entry name" value="Nucleotide-diphospho-sugar transferases"/>
    <property type="match status" value="1"/>
</dbReference>
<dbReference type="InterPro" id="IPR001173">
    <property type="entry name" value="Glyco_trans_2-like"/>
</dbReference>
<dbReference type="InterPro" id="IPR029044">
    <property type="entry name" value="Nucleotide-diphossugar_trans"/>
</dbReference>
<sequence>MGVIMDVKISVVLPVYNVANYLRKCLDSLVNQTFKDFEVICVNDGSTDLSLGILEGYAVSDSRFKIINQENQGLSGARNTGIEHVQGDYVIFVDSDDWLEENALELLYDHVKGFNSDITMFKFKFFDEDTKKISESQNSKLEIIPDSLITSNFNYNNVLDILFKISHSPFNKLYKTSFLRELDAKFLYGSYYEDLEFFYKVFLKAEKVSVLPKYLYFYRIRDESISNIGDEGSFDIFNVLKSTKQILIDSNIYIEVKNEWLMFIIVNLKFIYLRLDIQFKDQFLLEMKDKYNDFSLNEVVYSQNWHYEDRAFHKSILLAENYKEFDLYYEKICYEILSKHYKTLSNEYKKQIDMLTDENNQLKEKLNENSIKNKFSKIVKL</sequence>
<dbReference type="AlphaFoldDB" id="A0A0U3CNM9"/>
<dbReference type="EMBL" id="CP011266">
    <property type="protein sequence ID" value="ALT70028.1"/>
    <property type="molecule type" value="Genomic_DNA"/>
</dbReference>